<evidence type="ECO:0000256" key="1">
    <source>
        <dbReference type="SAM" id="Phobius"/>
    </source>
</evidence>
<name>A0A455SHS5_9CHLR</name>
<dbReference type="EMBL" id="AP019376">
    <property type="protein sequence ID" value="BBH88037.1"/>
    <property type="molecule type" value="Genomic_DNA"/>
</dbReference>
<reference evidence="2" key="1">
    <citation type="submission" date="2018-12" db="EMBL/GenBank/DDBJ databases">
        <title>Novel natural products biosynthetic potential of the class Ktedonobacteria.</title>
        <authorList>
            <person name="Zheng Y."/>
            <person name="Saitou A."/>
            <person name="Wang C.M."/>
            <person name="Toyoda A."/>
            <person name="Minakuchi Y."/>
            <person name="Sekiguchi Y."/>
            <person name="Ueda K."/>
            <person name="Takano H."/>
            <person name="Sakai Y."/>
            <person name="Yokota A."/>
            <person name="Yabe S."/>
        </authorList>
    </citation>
    <scope>NUCLEOTIDE SEQUENCE</scope>
    <source>
        <strain evidence="2">COM3</strain>
    </source>
</reference>
<keyword evidence="1" id="KW-0472">Membrane</keyword>
<sequence length="60" mass="7107">MASYFESQKARIPFDCFLHFFHHFLFFSNLLFLPLTGEEIVFFIADEVHWVAGEPALRVK</sequence>
<organism evidence="2">
    <name type="scientific">Thermosporothrix sp. COM3</name>
    <dbReference type="NCBI Taxonomy" id="2490863"/>
    <lineage>
        <taxon>Bacteria</taxon>
        <taxon>Bacillati</taxon>
        <taxon>Chloroflexota</taxon>
        <taxon>Ktedonobacteria</taxon>
        <taxon>Ktedonobacterales</taxon>
        <taxon>Thermosporotrichaceae</taxon>
        <taxon>Thermosporothrix</taxon>
    </lineage>
</organism>
<dbReference type="AlphaFoldDB" id="A0A455SHS5"/>
<accession>A0A455SHS5</accession>
<protein>
    <submittedName>
        <fullName evidence="2">Uncharacterized protein</fullName>
    </submittedName>
</protein>
<feature type="transmembrane region" description="Helical" evidence="1">
    <location>
        <begin position="12"/>
        <end position="33"/>
    </location>
</feature>
<evidence type="ECO:0000313" key="2">
    <source>
        <dbReference type="EMBL" id="BBH88037.1"/>
    </source>
</evidence>
<gene>
    <name evidence="2" type="ORF">KTC_27880</name>
</gene>
<proteinExistence type="predicted"/>
<keyword evidence="1" id="KW-0812">Transmembrane</keyword>
<keyword evidence="1" id="KW-1133">Transmembrane helix</keyword>